<feature type="domain" description="UBA" evidence="5">
    <location>
        <begin position="1"/>
        <end position="40"/>
    </location>
</feature>
<dbReference type="STRING" id="91626.A0A0C9MSM6"/>
<keyword evidence="8" id="KW-1185">Reference proteome</keyword>
<evidence type="ECO:0000313" key="8">
    <source>
        <dbReference type="Proteomes" id="UP000053815"/>
    </source>
</evidence>
<comment type="subcellular location">
    <subcellularLocation>
        <location evidence="1">Cytoplasm</location>
    </subcellularLocation>
</comment>
<dbReference type="Pfam" id="PF00789">
    <property type="entry name" value="UBX"/>
    <property type="match status" value="1"/>
</dbReference>
<dbReference type="Pfam" id="PF24560">
    <property type="entry name" value="zf-C2H2_OTU1_C"/>
    <property type="match status" value="1"/>
</dbReference>
<dbReference type="InterPro" id="IPR013087">
    <property type="entry name" value="Znf_C2H2_type"/>
</dbReference>
<keyword evidence="3" id="KW-0175">Coiled coil</keyword>
<dbReference type="GO" id="GO:0031397">
    <property type="term" value="P:negative regulation of protein ubiquitination"/>
    <property type="evidence" value="ECO:0007669"/>
    <property type="project" value="TreeGrafter"/>
</dbReference>
<reference evidence="7" key="1">
    <citation type="submission" date="2014-09" db="EMBL/GenBank/DDBJ databases">
        <title>Draft genome sequence of an oleaginous Mucoromycotina fungus Mucor ambiguus NBRC6742.</title>
        <authorList>
            <person name="Takeda I."/>
            <person name="Yamane N."/>
            <person name="Morita T."/>
            <person name="Tamano K."/>
            <person name="Machida M."/>
            <person name="Baker S."/>
            <person name="Koike H."/>
        </authorList>
    </citation>
    <scope>NUCLEOTIDE SEQUENCE</scope>
    <source>
        <strain evidence="7">NBRC 6742</strain>
    </source>
</reference>
<evidence type="ECO:0000256" key="1">
    <source>
        <dbReference type="ARBA" id="ARBA00004496"/>
    </source>
</evidence>
<dbReference type="Proteomes" id="UP000053815">
    <property type="component" value="Unassembled WGS sequence"/>
</dbReference>
<dbReference type="Gene3D" id="3.10.20.90">
    <property type="entry name" value="Phosphatidylinositol 3-kinase Catalytic Subunit, Chain A, domain 1"/>
    <property type="match status" value="1"/>
</dbReference>
<dbReference type="GO" id="GO:0005737">
    <property type="term" value="C:cytoplasm"/>
    <property type="evidence" value="ECO:0007669"/>
    <property type="project" value="UniProtKB-SubCell"/>
</dbReference>
<evidence type="ECO:0000256" key="2">
    <source>
        <dbReference type="ARBA" id="ARBA00022490"/>
    </source>
</evidence>
<feature type="compositionally biased region" description="Low complexity" evidence="4">
    <location>
        <begin position="54"/>
        <end position="73"/>
    </location>
</feature>
<dbReference type="OrthoDB" id="10254930at2759"/>
<dbReference type="InterPro" id="IPR009060">
    <property type="entry name" value="UBA-like_sf"/>
</dbReference>
<evidence type="ECO:0000259" key="5">
    <source>
        <dbReference type="PROSITE" id="PS50030"/>
    </source>
</evidence>
<dbReference type="EMBL" id="DF836643">
    <property type="protein sequence ID" value="GAN10439.1"/>
    <property type="molecule type" value="Genomic_DNA"/>
</dbReference>
<dbReference type="PROSITE" id="PS50033">
    <property type="entry name" value="UBX"/>
    <property type="match status" value="1"/>
</dbReference>
<dbReference type="GO" id="GO:0032435">
    <property type="term" value="P:negative regulation of proteasomal ubiquitin-dependent protein catabolic process"/>
    <property type="evidence" value="ECO:0007669"/>
    <property type="project" value="TreeGrafter"/>
</dbReference>
<dbReference type="GO" id="GO:1903094">
    <property type="term" value="P:negative regulation of protein K48-linked deubiquitination"/>
    <property type="evidence" value="ECO:0007669"/>
    <property type="project" value="TreeGrafter"/>
</dbReference>
<dbReference type="InterPro" id="IPR015940">
    <property type="entry name" value="UBA"/>
</dbReference>
<dbReference type="InterPro" id="IPR057766">
    <property type="entry name" value="Znf-C2H2_OTU1-like_C"/>
</dbReference>
<dbReference type="SMART" id="SM00166">
    <property type="entry name" value="UBX"/>
    <property type="match status" value="1"/>
</dbReference>
<keyword evidence="2" id="KW-0963">Cytoplasm</keyword>
<dbReference type="Pfam" id="PF22562">
    <property type="entry name" value="UBA_7"/>
    <property type="match status" value="1"/>
</dbReference>
<evidence type="ECO:0000256" key="3">
    <source>
        <dbReference type="ARBA" id="ARBA00023054"/>
    </source>
</evidence>
<dbReference type="Gene3D" id="1.10.8.10">
    <property type="entry name" value="DNA helicase RuvA subunit, C-terminal domain"/>
    <property type="match status" value="1"/>
</dbReference>
<feature type="domain" description="UBX" evidence="6">
    <location>
        <begin position="244"/>
        <end position="320"/>
    </location>
</feature>
<feature type="region of interest" description="Disordered" evidence="4">
    <location>
        <begin position="45"/>
        <end position="82"/>
    </location>
</feature>
<organism evidence="7">
    <name type="scientific">Mucor ambiguus</name>
    <dbReference type="NCBI Taxonomy" id="91626"/>
    <lineage>
        <taxon>Eukaryota</taxon>
        <taxon>Fungi</taxon>
        <taxon>Fungi incertae sedis</taxon>
        <taxon>Mucoromycota</taxon>
        <taxon>Mucoromycotina</taxon>
        <taxon>Mucoromycetes</taxon>
        <taxon>Mucorales</taxon>
        <taxon>Mucorineae</taxon>
        <taxon>Mucoraceae</taxon>
        <taxon>Mucor</taxon>
    </lineage>
</organism>
<accession>A0A0C9MSM6</accession>
<name>A0A0C9MSM6_9FUNG</name>
<dbReference type="PROSITE" id="PS50030">
    <property type="entry name" value="UBA"/>
    <property type="match status" value="1"/>
</dbReference>
<feature type="region of interest" description="Disordered" evidence="4">
    <location>
        <begin position="149"/>
        <end position="171"/>
    </location>
</feature>
<evidence type="ECO:0000313" key="7">
    <source>
        <dbReference type="EMBL" id="GAN10439.1"/>
    </source>
</evidence>
<dbReference type="GO" id="GO:0005634">
    <property type="term" value="C:nucleus"/>
    <property type="evidence" value="ECO:0007669"/>
    <property type="project" value="TreeGrafter"/>
</dbReference>
<dbReference type="SUPFAM" id="SSF46934">
    <property type="entry name" value="UBA-like"/>
    <property type="match status" value="1"/>
</dbReference>
<dbReference type="InterPro" id="IPR001012">
    <property type="entry name" value="UBX_dom"/>
</dbReference>
<protein>
    <submittedName>
        <fullName evidence="7">UBX domain-containing protein 1-like</fullName>
    </submittedName>
</protein>
<evidence type="ECO:0000259" key="6">
    <source>
        <dbReference type="PROSITE" id="PS50033"/>
    </source>
</evidence>
<dbReference type="PANTHER" id="PTHR46340:SF1">
    <property type="entry name" value="UBX DOMAIN-CONTAINING PROTEIN 1"/>
    <property type="match status" value="1"/>
</dbReference>
<dbReference type="PROSITE" id="PS00028">
    <property type="entry name" value="ZINC_FINGER_C2H2_1"/>
    <property type="match status" value="1"/>
</dbReference>
<evidence type="ECO:0000256" key="4">
    <source>
        <dbReference type="SAM" id="MobiDB-lite"/>
    </source>
</evidence>
<sequence length="323" mass="35478">MANDIDTLVGMGFSLAKVKKAMKATNGAGLQPAMDWLAILAHPEVSDEPEEETAPAQALGTASSAAPATTNAQEEGEIQDGEQTAQSLICNDCQKLFRDAAGAERHATFTGHQNFAESTEPIKPLTDEEKKEKLAELKARMAAKRAAREQQEVAERKQSEKIRRKAGQDMTDVKEAMEAKEMKKALEMKKREKEQEKIAKAKIKAQIEQDKKERAAKREAAKQAHQAQAEVEAAAPAQHFTIKKEYNEARIQIRAPGSGPITHTFDANATLKSVFDYLQSQGLSNAFTLSTTFPRKTFSADDQQKTLKELNLVPSAALVLAYI</sequence>
<dbReference type="InterPro" id="IPR029071">
    <property type="entry name" value="Ubiquitin-like_domsf"/>
</dbReference>
<gene>
    <name evidence="7" type="ORF">MAM1_0354d09980</name>
</gene>
<proteinExistence type="predicted"/>
<dbReference type="SUPFAM" id="SSF54236">
    <property type="entry name" value="Ubiquitin-like"/>
    <property type="match status" value="1"/>
</dbReference>
<dbReference type="GO" id="GO:0036435">
    <property type="term" value="F:K48-linked polyubiquitin modification-dependent protein binding"/>
    <property type="evidence" value="ECO:0007669"/>
    <property type="project" value="TreeGrafter"/>
</dbReference>
<feature type="compositionally biased region" description="Basic and acidic residues" evidence="4">
    <location>
        <begin position="149"/>
        <end position="161"/>
    </location>
</feature>
<dbReference type="AlphaFoldDB" id="A0A0C9MSM6"/>
<dbReference type="PANTHER" id="PTHR46340">
    <property type="entry name" value="UBX DOMAIN-CONTAINING PROTEIN 1"/>
    <property type="match status" value="1"/>
</dbReference>